<sequence length="241" mass="26191">MGITVAVHPFVPSAELAVGAGFDGRLVEQFVARWSLTPVPDSPGEYLTAADITDGMLPRITADTDCLAIGRPVGDEVGMAFDWMFTVGGTFFDYSGSTLISTDPRWLEVDLDEANSLIVFVVDHITQARRAWGSSRTPSGVWDVRDGFDRVPVIVPRPLADYAPEVRWNGWLVMLHDDIEIQVVPDHAIWGKPPLDVEPGITYWAENWAIRDAGGVLTAAHRDGRLVSIAAGANGPVVTAR</sequence>
<reference evidence="2" key="1">
    <citation type="submission" date="2016-10" db="EMBL/GenBank/DDBJ databases">
        <authorList>
            <person name="Varghese N."/>
            <person name="Submissions S."/>
        </authorList>
    </citation>
    <scope>NUCLEOTIDE SEQUENCE [LARGE SCALE GENOMIC DNA]</scope>
    <source>
        <strain evidence="2">DSM 44234</strain>
    </source>
</reference>
<keyword evidence="2" id="KW-1185">Reference proteome</keyword>
<dbReference type="RefSeq" id="WP_068742082.1">
    <property type="nucleotide sequence ID" value="NZ_CBDRGN010000001.1"/>
</dbReference>
<organism evidence="1 2">
    <name type="scientific">Tsukamurella tyrosinosolvens</name>
    <dbReference type="NCBI Taxonomy" id="57704"/>
    <lineage>
        <taxon>Bacteria</taxon>
        <taxon>Bacillati</taxon>
        <taxon>Actinomycetota</taxon>
        <taxon>Actinomycetes</taxon>
        <taxon>Mycobacteriales</taxon>
        <taxon>Tsukamurellaceae</taxon>
        <taxon>Tsukamurella</taxon>
    </lineage>
</organism>
<dbReference type="EMBL" id="FNSA01000003">
    <property type="protein sequence ID" value="SEC45970.1"/>
    <property type="molecule type" value="Genomic_DNA"/>
</dbReference>
<name>A0A1H4SPJ3_TSUTY</name>
<accession>A0A1H4SPJ3</accession>
<evidence type="ECO:0000313" key="1">
    <source>
        <dbReference type="EMBL" id="SEC45970.1"/>
    </source>
</evidence>
<gene>
    <name evidence="1" type="ORF">SAMN04489793_2350</name>
</gene>
<protein>
    <submittedName>
        <fullName evidence="1">Uncharacterized protein</fullName>
    </submittedName>
</protein>
<dbReference type="OrthoDB" id="4772523at2"/>
<dbReference type="AlphaFoldDB" id="A0A1H4SPJ3"/>
<dbReference type="Proteomes" id="UP000182241">
    <property type="component" value="Unassembled WGS sequence"/>
</dbReference>
<evidence type="ECO:0000313" key="2">
    <source>
        <dbReference type="Proteomes" id="UP000182241"/>
    </source>
</evidence>
<proteinExistence type="predicted"/>